<name>A0A1S2Z8K6_CICAR</name>
<dbReference type="Proteomes" id="UP000087171">
    <property type="component" value="Unplaced"/>
</dbReference>
<protein>
    <submittedName>
        <fullName evidence="3">Uncharacterized protein LOC101513051</fullName>
    </submittedName>
</protein>
<keyword evidence="2" id="KW-1185">Reference proteome</keyword>
<proteinExistence type="predicted"/>
<organism evidence="2 3">
    <name type="scientific">Cicer arietinum</name>
    <name type="common">Chickpea</name>
    <name type="synonym">Garbanzo</name>
    <dbReference type="NCBI Taxonomy" id="3827"/>
    <lineage>
        <taxon>Eukaryota</taxon>
        <taxon>Viridiplantae</taxon>
        <taxon>Streptophyta</taxon>
        <taxon>Embryophyta</taxon>
        <taxon>Tracheophyta</taxon>
        <taxon>Spermatophyta</taxon>
        <taxon>Magnoliopsida</taxon>
        <taxon>eudicotyledons</taxon>
        <taxon>Gunneridae</taxon>
        <taxon>Pentapetalae</taxon>
        <taxon>rosids</taxon>
        <taxon>fabids</taxon>
        <taxon>Fabales</taxon>
        <taxon>Fabaceae</taxon>
        <taxon>Papilionoideae</taxon>
        <taxon>50 kb inversion clade</taxon>
        <taxon>NPAAA clade</taxon>
        <taxon>Hologalegina</taxon>
        <taxon>IRL clade</taxon>
        <taxon>Cicereae</taxon>
        <taxon>Cicer</taxon>
    </lineage>
</organism>
<reference evidence="3" key="1">
    <citation type="submission" date="2025-08" db="UniProtKB">
        <authorList>
            <consortium name="RefSeq"/>
        </authorList>
    </citation>
    <scope>IDENTIFICATION</scope>
    <source>
        <tissue evidence="3">Etiolated seedlings</tissue>
    </source>
</reference>
<feature type="transmembrane region" description="Helical" evidence="1">
    <location>
        <begin position="54"/>
        <end position="71"/>
    </location>
</feature>
<dbReference type="PaxDb" id="3827-XP_004516999.1"/>
<dbReference type="RefSeq" id="XP_004516999.1">
    <property type="nucleotide sequence ID" value="XM_004516942.3"/>
</dbReference>
<feature type="transmembrane region" description="Helical" evidence="1">
    <location>
        <begin position="83"/>
        <end position="101"/>
    </location>
</feature>
<dbReference type="AlphaFoldDB" id="A0A1S2Z8K6"/>
<keyword evidence="1" id="KW-1133">Transmembrane helix</keyword>
<sequence>MEESKLYDPIKLSEKRNQDQNEDKVILQMEEFKSCDLIKPRSIESDKVIQSDRYMQVVIISGILCSILIILSSYGGKFMEEHYILITLFLSPLVIFFHLLIGGVMIDHPVNDSIFSILILILLSSATLIMEVSLFRILIRHFGLMGLLDCNRCSG</sequence>
<feature type="transmembrane region" description="Helical" evidence="1">
    <location>
        <begin position="113"/>
        <end position="139"/>
    </location>
</feature>
<keyword evidence="1" id="KW-0472">Membrane</keyword>
<gene>
    <name evidence="3" type="primary">LOC101513051</name>
</gene>
<evidence type="ECO:0000256" key="1">
    <source>
        <dbReference type="SAM" id="Phobius"/>
    </source>
</evidence>
<evidence type="ECO:0000313" key="2">
    <source>
        <dbReference type="Proteomes" id="UP000087171"/>
    </source>
</evidence>
<evidence type="ECO:0000313" key="3">
    <source>
        <dbReference type="RefSeq" id="XP_004516999.1"/>
    </source>
</evidence>
<accession>A0A1S2Z8K6</accession>
<keyword evidence="1" id="KW-0812">Transmembrane</keyword>